<dbReference type="SMART" id="SM01294">
    <property type="entry name" value="PKS_PP_betabranch"/>
    <property type="match status" value="1"/>
</dbReference>
<evidence type="ECO:0000256" key="1">
    <source>
        <dbReference type="ARBA" id="ARBA00022450"/>
    </source>
</evidence>
<dbReference type="PROSITE" id="PS50075">
    <property type="entry name" value="CARRIER"/>
    <property type="match status" value="1"/>
</dbReference>
<protein>
    <submittedName>
        <fullName evidence="4">Acyl carrier protein</fullName>
    </submittedName>
</protein>
<dbReference type="EMBL" id="CP071872">
    <property type="protein sequence ID" value="UNM14789.1"/>
    <property type="molecule type" value="Genomic_DNA"/>
</dbReference>
<proteinExistence type="predicted"/>
<dbReference type="InterPro" id="IPR009081">
    <property type="entry name" value="PP-bd_ACP"/>
</dbReference>
<name>A0ABY3WQ67_9ACTN</name>
<evidence type="ECO:0000313" key="4">
    <source>
        <dbReference type="EMBL" id="UNM14789.1"/>
    </source>
</evidence>
<keyword evidence="2" id="KW-0597">Phosphoprotein</keyword>
<dbReference type="Pfam" id="PF00550">
    <property type="entry name" value="PP-binding"/>
    <property type="match status" value="1"/>
</dbReference>
<feature type="domain" description="Carrier" evidence="3">
    <location>
        <begin position="4"/>
        <end position="78"/>
    </location>
</feature>
<dbReference type="SMART" id="SM00823">
    <property type="entry name" value="PKS_PP"/>
    <property type="match status" value="1"/>
</dbReference>
<organism evidence="4 5">
    <name type="scientific">Streptomyces formicae</name>
    <dbReference type="NCBI Taxonomy" id="1616117"/>
    <lineage>
        <taxon>Bacteria</taxon>
        <taxon>Bacillati</taxon>
        <taxon>Actinomycetota</taxon>
        <taxon>Actinomycetes</taxon>
        <taxon>Kitasatosporales</taxon>
        <taxon>Streptomycetaceae</taxon>
        <taxon>Streptomyces</taxon>
    </lineage>
</organism>
<dbReference type="Gene3D" id="1.10.1200.10">
    <property type="entry name" value="ACP-like"/>
    <property type="match status" value="1"/>
</dbReference>
<keyword evidence="1" id="KW-0596">Phosphopantetheine</keyword>
<dbReference type="InterPro" id="IPR036736">
    <property type="entry name" value="ACP-like_sf"/>
</dbReference>
<evidence type="ECO:0000259" key="3">
    <source>
        <dbReference type="PROSITE" id="PS50075"/>
    </source>
</evidence>
<gene>
    <name evidence="4" type="ORF">J4032_27955</name>
</gene>
<dbReference type="InterPro" id="IPR020806">
    <property type="entry name" value="PKS_PP-bd"/>
</dbReference>
<evidence type="ECO:0000313" key="5">
    <source>
        <dbReference type="Proteomes" id="UP000828924"/>
    </source>
</evidence>
<dbReference type="SUPFAM" id="SSF47336">
    <property type="entry name" value="ACP-like"/>
    <property type="match status" value="1"/>
</dbReference>
<reference evidence="4 5" key="1">
    <citation type="submission" date="2021-03" db="EMBL/GenBank/DDBJ databases">
        <title>Complete genome of Streptomyces formicae strain 1H-GS9 (DSM 100524).</title>
        <authorList>
            <person name="Atanasov K.E."/>
            <person name="Altabella T."/>
            <person name="Ferrer A."/>
        </authorList>
    </citation>
    <scope>NUCLEOTIDE SEQUENCE [LARGE SCALE GENOMIC DNA]</scope>
    <source>
        <strain evidence="4 5">1H-GS9</strain>
    </source>
</reference>
<dbReference type="Proteomes" id="UP000828924">
    <property type="component" value="Chromosome"/>
</dbReference>
<sequence>MTHAETKEVLRAELASTLYCEPDEIGDGDSFADLGLDSILGVEFIDALNKKFGLANSAEILYEHSTLETLTAFVANQSASDEVTS</sequence>
<keyword evidence="5" id="KW-1185">Reference proteome</keyword>
<evidence type="ECO:0000256" key="2">
    <source>
        <dbReference type="ARBA" id="ARBA00022553"/>
    </source>
</evidence>
<accession>A0ABY3WQ67</accession>
<dbReference type="RefSeq" id="WP_242335198.1">
    <property type="nucleotide sequence ID" value="NZ_CP071872.1"/>
</dbReference>